<sequence>MVLCFLPVFVGRHSPHACYQNVQAWEGRCGRVPTAIREIMLLKALCHEHVVRLDSVRWCRLDPSLSLAFDYAELDLYELVRHHREKARSPQHGAVCGEEPCLLLNFGLARIWKAPLRPLSDNGVVVTIWYRAPELLLGAQHYTAAVDVWAAGCIFAELLTLRPLFPGNEVKTPSNAFQADQLDKIFTVLGHPSSSAWAGFESLQHWRDNTDNIRMRRSHHPPSPTLESFINQQMYPGAKVAPSAMLLLARLLDYDPTTRVTAEEALLDPFFTEEPLPGPDAFVSNGRVVAEYPSRLKYKATSTPVPIHPPEGGLDQSAPSALHLQQHPAAAAQLPTHSSHAAGRGKQGPGRPALPPRAQVAPPRVAQTSSHLGSRTMGAGRGSQTPQPGLMQGRRGGGQAAEPNPRKRKQTPSPGFF</sequence>
<evidence type="ECO:0000256" key="6">
    <source>
        <dbReference type="SAM" id="MobiDB-lite"/>
    </source>
</evidence>
<keyword evidence="1" id="KW-0723">Serine/threonine-protein kinase</keyword>
<accession>A0AAW1TAS1</accession>
<feature type="compositionally biased region" description="Low complexity" evidence="6">
    <location>
        <begin position="356"/>
        <end position="367"/>
    </location>
</feature>
<dbReference type="Pfam" id="PF00069">
    <property type="entry name" value="Pkinase"/>
    <property type="match status" value="1"/>
</dbReference>
<keyword evidence="3" id="KW-0547">Nucleotide-binding</keyword>
<dbReference type="Proteomes" id="UP001485043">
    <property type="component" value="Unassembled WGS sequence"/>
</dbReference>
<evidence type="ECO:0000256" key="4">
    <source>
        <dbReference type="ARBA" id="ARBA00022777"/>
    </source>
</evidence>
<keyword evidence="5" id="KW-0067">ATP-binding</keyword>
<dbReference type="InterPro" id="IPR050108">
    <property type="entry name" value="CDK"/>
</dbReference>
<dbReference type="PANTHER" id="PTHR24056">
    <property type="entry name" value="CELL DIVISION PROTEIN KINASE"/>
    <property type="match status" value="1"/>
</dbReference>
<proteinExistence type="predicted"/>
<dbReference type="SMART" id="SM00220">
    <property type="entry name" value="S_TKc"/>
    <property type="match status" value="1"/>
</dbReference>
<evidence type="ECO:0000256" key="2">
    <source>
        <dbReference type="ARBA" id="ARBA00022679"/>
    </source>
</evidence>
<organism evidence="8 9">
    <name type="scientific">Apatococcus fuscideae</name>
    <dbReference type="NCBI Taxonomy" id="2026836"/>
    <lineage>
        <taxon>Eukaryota</taxon>
        <taxon>Viridiplantae</taxon>
        <taxon>Chlorophyta</taxon>
        <taxon>core chlorophytes</taxon>
        <taxon>Trebouxiophyceae</taxon>
        <taxon>Chlorellales</taxon>
        <taxon>Chlorellaceae</taxon>
        <taxon>Apatococcus</taxon>
    </lineage>
</organism>
<dbReference type="Gene3D" id="3.30.200.20">
    <property type="entry name" value="Phosphorylase Kinase, domain 1"/>
    <property type="match status" value="1"/>
</dbReference>
<dbReference type="PROSITE" id="PS50011">
    <property type="entry name" value="PROTEIN_KINASE_DOM"/>
    <property type="match status" value="1"/>
</dbReference>
<evidence type="ECO:0000256" key="5">
    <source>
        <dbReference type="ARBA" id="ARBA00022840"/>
    </source>
</evidence>
<name>A0AAW1TAS1_9CHLO</name>
<evidence type="ECO:0000313" key="9">
    <source>
        <dbReference type="Proteomes" id="UP001485043"/>
    </source>
</evidence>
<evidence type="ECO:0000256" key="1">
    <source>
        <dbReference type="ARBA" id="ARBA00022527"/>
    </source>
</evidence>
<feature type="domain" description="Protein kinase" evidence="7">
    <location>
        <begin position="1"/>
        <end position="271"/>
    </location>
</feature>
<dbReference type="GO" id="GO:0005524">
    <property type="term" value="F:ATP binding"/>
    <property type="evidence" value="ECO:0007669"/>
    <property type="project" value="UniProtKB-KW"/>
</dbReference>
<protein>
    <recommendedName>
        <fullName evidence="7">Protein kinase domain-containing protein</fullName>
    </recommendedName>
</protein>
<keyword evidence="9" id="KW-1185">Reference proteome</keyword>
<dbReference type="GO" id="GO:0004674">
    <property type="term" value="F:protein serine/threonine kinase activity"/>
    <property type="evidence" value="ECO:0007669"/>
    <property type="project" value="UniProtKB-KW"/>
</dbReference>
<dbReference type="SUPFAM" id="SSF56112">
    <property type="entry name" value="Protein kinase-like (PK-like)"/>
    <property type="match status" value="1"/>
</dbReference>
<evidence type="ECO:0000259" key="7">
    <source>
        <dbReference type="PROSITE" id="PS50011"/>
    </source>
</evidence>
<dbReference type="EMBL" id="JALJOV010000180">
    <property type="protein sequence ID" value="KAK9866197.1"/>
    <property type="molecule type" value="Genomic_DNA"/>
</dbReference>
<dbReference type="InterPro" id="IPR000719">
    <property type="entry name" value="Prot_kinase_dom"/>
</dbReference>
<dbReference type="Gene3D" id="1.10.510.10">
    <property type="entry name" value="Transferase(Phosphotransferase) domain 1"/>
    <property type="match status" value="1"/>
</dbReference>
<dbReference type="InterPro" id="IPR011009">
    <property type="entry name" value="Kinase-like_dom_sf"/>
</dbReference>
<dbReference type="GO" id="GO:0016592">
    <property type="term" value="C:mediator complex"/>
    <property type="evidence" value="ECO:0007669"/>
    <property type="project" value="TreeGrafter"/>
</dbReference>
<keyword evidence="4" id="KW-0418">Kinase</keyword>
<feature type="compositionally biased region" description="Low complexity" evidence="6">
    <location>
        <begin position="324"/>
        <end position="335"/>
    </location>
</feature>
<keyword evidence="2" id="KW-0808">Transferase</keyword>
<evidence type="ECO:0000256" key="3">
    <source>
        <dbReference type="ARBA" id="ARBA00022741"/>
    </source>
</evidence>
<gene>
    <name evidence="8" type="ORF">WJX84_003076</name>
</gene>
<comment type="caution">
    <text evidence="8">The sequence shown here is derived from an EMBL/GenBank/DDBJ whole genome shotgun (WGS) entry which is preliminary data.</text>
</comment>
<evidence type="ECO:0000313" key="8">
    <source>
        <dbReference type="EMBL" id="KAK9866197.1"/>
    </source>
</evidence>
<reference evidence="8 9" key="1">
    <citation type="journal article" date="2024" name="Nat. Commun.">
        <title>Phylogenomics reveals the evolutionary origins of lichenization in chlorophyte algae.</title>
        <authorList>
            <person name="Puginier C."/>
            <person name="Libourel C."/>
            <person name="Otte J."/>
            <person name="Skaloud P."/>
            <person name="Haon M."/>
            <person name="Grisel S."/>
            <person name="Petersen M."/>
            <person name="Berrin J.G."/>
            <person name="Delaux P.M."/>
            <person name="Dal Grande F."/>
            <person name="Keller J."/>
        </authorList>
    </citation>
    <scope>NUCLEOTIDE SEQUENCE [LARGE SCALE GENOMIC DNA]</scope>
    <source>
        <strain evidence="8 9">SAG 2523</strain>
    </source>
</reference>
<feature type="region of interest" description="Disordered" evidence="6">
    <location>
        <begin position="324"/>
        <end position="417"/>
    </location>
</feature>
<dbReference type="PANTHER" id="PTHR24056:SF495">
    <property type="entry name" value="CYCLIN-DEPENDENT KINASE 8-RELATED"/>
    <property type="match status" value="1"/>
</dbReference>
<dbReference type="AlphaFoldDB" id="A0AAW1TAS1"/>